<dbReference type="GO" id="GO:0032389">
    <property type="term" value="C:MutLalpha complex"/>
    <property type="evidence" value="ECO:0007669"/>
    <property type="project" value="TreeGrafter"/>
</dbReference>
<dbReference type="InterPro" id="IPR002099">
    <property type="entry name" value="MutL/Mlh/PMS"/>
</dbReference>
<feature type="compositionally biased region" description="Basic and acidic residues" evidence="3">
    <location>
        <begin position="504"/>
        <end position="517"/>
    </location>
</feature>
<dbReference type="GO" id="GO:0016887">
    <property type="term" value="F:ATP hydrolysis activity"/>
    <property type="evidence" value="ECO:0007669"/>
    <property type="project" value="InterPro"/>
</dbReference>
<feature type="compositionally biased region" description="Basic and acidic residues" evidence="3">
    <location>
        <begin position="465"/>
        <end position="474"/>
    </location>
</feature>
<dbReference type="Proteomes" id="UP001153678">
    <property type="component" value="Unassembled WGS sequence"/>
</dbReference>
<protein>
    <submittedName>
        <fullName evidence="5">14621_t:CDS:1</fullName>
    </submittedName>
</protein>
<feature type="compositionally biased region" description="Polar residues" evidence="3">
    <location>
        <begin position="423"/>
        <end position="433"/>
    </location>
</feature>
<dbReference type="CDD" id="cd16926">
    <property type="entry name" value="HATPase_MutL-MLH-PMS-like"/>
    <property type="match status" value="1"/>
</dbReference>
<gene>
    <name evidence="5" type="ORF">FWILDA_LOCUS9232</name>
</gene>
<dbReference type="Pfam" id="PF13589">
    <property type="entry name" value="HATPase_c_3"/>
    <property type="match status" value="1"/>
</dbReference>
<dbReference type="InterPro" id="IPR020568">
    <property type="entry name" value="Ribosomal_Su5_D2-typ_SF"/>
</dbReference>
<dbReference type="InterPro" id="IPR013507">
    <property type="entry name" value="DNA_mismatch_S5_2-like"/>
</dbReference>
<dbReference type="Pfam" id="PF01119">
    <property type="entry name" value="DNA_mis_repair"/>
    <property type="match status" value="1"/>
</dbReference>
<dbReference type="NCBIfam" id="TIGR00585">
    <property type="entry name" value="mutl"/>
    <property type="match status" value="1"/>
</dbReference>
<dbReference type="InterPro" id="IPR038973">
    <property type="entry name" value="MutL/Mlh/Pms-like"/>
</dbReference>
<dbReference type="SUPFAM" id="SSF55874">
    <property type="entry name" value="ATPase domain of HSP90 chaperone/DNA topoisomerase II/histidine kinase"/>
    <property type="match status" value="1"/>
</dbReference>
<dbReference type="SUPFAM" id="SSF54211">
    <property type="entry name" value="Ribosomal protein S5 domain 2-like"/>
    <property type="match status" value="1"/>
</dbReference>
<comment type="caution">
    <text evidence="5">The sequence shown here is derived from an EMBL/GenBank/DDBJ whole genome shotgun (WGS) entry which is preliminary data.</text>
</comment>
<comment type="similarity">
    <text evidence="1">Belongs to the DNA mismatch repair MutL/HexB family.</text>
</comment>
<feature type="region of interest" description="Disordered" evidence="3">
    <location>
        <begin position="423"/>
        <end position="474"/>
    </location>
</feature>
<dbReference type="InterPro" id="IPR014721">
    <property type="entry name" value="Ribsml_uS5_D2-typ_fold_subgr"/>
</dbReference>
<dbReference type="GO" id="GO:0030983">
    <property type="term" value="F:mismatched DNA binding"/>
    <property type="evidence" value="ECO:0007669"/>
    <property type="project" value="InterPro"/>
</dbReference>
<dbReference type="PROSITE" id="PS00058">
    <property type="entry name" value="DNA_MISMATCH_REPAIR_1"/>
    <property type="match status" value="1"/>
</dbReference>
<evidence type="ECO:0000313" key="5">
    <source>
        <dbReference type="EMBL" id="CAI2179726.1"/>
    </source>
</evidence>
<feature type="domain" description="DNA mismatch repair protein S5" evidence="4">
    <location>
        <begin position="219"/>
        <end position="368"/>
    </location>
</feature>
<dbReference type="PANTHER" id="PTHR10073">
    <property type="entry name" value="DNA MISMATCH REPAIR PROTEIN MLH, PMS, MUTL"/>
    <property type="match status" value="1"/>
</dbReference>
<dbReference type="GO" id="GO:0006298">
    <property type="term" value="P:mismatch repair"/>
    <property type="evidence" value="ECO:0007669"/>
    <property type="project" value="InterPro"/>
</dbReference>
<dbReference type="Gene3D" id="3.30.230.10">
    <property type="match status" value="1"/>
</dbReference>
<evidence type="ECO:0000256" key="2">
    <source>
        <dbReference type="ARBA" id="ARBA00022763"/>
    </source>
</evidence>
<dbReference type="InterPro" id="IPR036890">
    <property type="entry name" value="HATPase_C_sf"/>
</dbReference>
<evidence type="ECO:0000259" key="4">
    <source>
        <dbReference type="SMART" id="SM01340"/>
    </source>
</evidence>
<evidence type="ECO:0000313" key="6">
    <source>
        <dbReference type="Proteomes" id="UP001153678"/>
    </source>
</evidence>
<dbReference type="Gene3D" id="3.30.565.10">
    <property type="entry name" value="Histidine kinase-like ATPase, C-terminal domain"/>
    <property type="match status" value="1"/>
</dbReference>
<dbReference type="InterPro" id="IPR014762">
    <property type="entry name" value="DNA_mismatch_repair_CS"/>
</dbReference>
<dbReference type="OrthoDB" id="10263226at2759"/>
<dbReference type="PANTHER" id="PTHR10073:SF54">
    <property type="entry name" value="PMS1 PROTEIN HOMOLOG 1"/>
    <property type="match status" value="1"/>
</dbReference>
<name>A0A9W4X1L4_9GLOM</name>
<dbReference type="SMART" id="SM01340">
    <property type="entry name" value="DNA_mis_repair"/>
    <property type="match status" value="1"/>
</dbReference>
<sequence>MIHSLDTSTVRRISSGQVITKVEDVVKELIENSIDAESTSIEVKLVGDGLTSITVKDNGVGILECDRPAMALRNHTSKLYDFEGLSRVETYGFRGEALNSICSVTESTQITTKTENDPVAILYMLDHSGKILHAKSSGSSPGTTVTAIKLFSNVPVRRQVAKKISSSIGKNVQNLLITYALAHPHIRFSLKHTYENNSKLKFNEGNWIQPAMKNTMDAVIKLFGNELANEVQFGVWSSKSEDIENGGNDNNTEEQYIITLEAILPNPDAVPHIIFKNGKTFIYVNNRPVTTVRGEIKNLVSMVKSVYNVIACHNGWTGNTKTPFMWINIKLPTWVYDVNVEPNKNVALFHHGERLIEAVSNLLEMFYDLNNQREVQNTDINMEVDQPIEPMLDEDNINSNGNIFVEEMVMDSLDRMIQESCTPPSTSEFYNIRSSKRDNQVSSSPSHSESSYRHSQRVSGTTTPIHDREIDASRMKKISSNISNDIRHYVRKEIHPAKVDKSKLKMYDDDESRERHNFTKRSKRDQYNNSNYKDGNIDHWLKNCQTQNVEVPYTPTDLESQITSPVNHDEQGRNIRSSDVSRNNNTDSLSHSIFENSLMLRDGFNQSPSQDYNNRRKEDHLLTPPNDKSAAMQKESLDIQDMNNLYGHLHKNKGMQSENDSDLVDGLMDKRNSNERLVDDDIAEVMCKRPRIDDNIEGALVSEAPRNDLNEFEDRDFTEPSSLNKDKIIHSESEIEINSNQLHNDPIGSLSTLTNNQQLQGKENGVRTIAIGQPTIDDLIKSGAINLSPGQHLKKKPTNDNRLALSLTDVLDQELKLKFDKPRVLRRNRSTSKLNQIGYSLSYFNKLDYGMWVVTRKFNEKVVDIFIVHGERIRELVTLDTLITSTELNPTRKLLNPIDVTIEQLGSDRAIECLKRLTFDQIPDESVAGIWWNMITQKCLTANGVKVRWREDTGQIYIQLTHISPLVQFATVVEYFAHLMKHLCSLNMDSTEDIPFANTRSRLTMQILAREARQMVKHEDWTINKRDDEMKQRVKDATTYLMRRMQNFERNDPSVMEENEKDESTPIAMVERKNEEEIWYNDEVVVKILWSNIEGEY</sequence>
<accession>A0A9W4X1L4</accession>
<reference evidence="5" key="1">
    <citation type="submission" date="2022-08" db="EMBL/GenBank/DDBJ databases">
        <authorList>
            <person name="Kallberg Y."/>
            <person name="Tangrot J."/>
            <person name="Rosling A."/>
        </authorList>
    </citation>
    <scope>NUCLEOTIDE SEQUENCE</scope>
    <source>
        <strain evidence="5">Wild A</strain>
    </source>
</reference>
<dbReference type="GO" id="GO:0005524">
    <property type="term" value="F:ATP binding"/>
    <property type="evidence" value="ECO:0007669"/>
    <property type="project" value="InterPro"/>
</dbReference>
<feature type="region of interest" description="Disordered" evidence="3">
    <location>
        <begin position="559"/>
        <end position="588"/>
    </location>
</feature>
<keyword evidence="6" id="KW-1185">Reference proteome</keyword>
<feature type="region of interest" description="Disordered" evidence="3">
    <location>
        <begin position="602"/>
        <end position="631"/>
    </location>
</feature>
<evidence type="ECO:0000256" key="1">
    <source>
        <dbReference type="ARBA" id="ARBA00006082"/>
    </source>
</evidence>
<organism evidence="5 6">
    <name type="scientific">Funneliformis geosporum</name>
    <dbReference type="NCBI Taxonomy" id="1117311"/>
    <lineage>
        <taxon>Eukaryota</taxon>
        <taxon>Fungi</taxon>
        <taxon>Fungi incertae sedis</taxon>
        <taxon>Mucoromycota</taxon>
        <taxon>Glomeromycotina</taxon>
        <taxon>Glomeromycetes</taxon>
        <taxon>Glomerales</taxon>
        <taxon>Glomeraceae</taxon>
        <taxon>Funneliformis</taxon>
    </lineage>
</organism>
<feature type="compositionally biased region" description="Polar residues" evidence="3">
    <location>
        <begin position="574"/>
        <end position="588"/>
    </location>
</feature>
<dbReference type="EMBL" id="CAMKVN010002133">
    <property type="protein sequence ID" value="CAI2179726.1"/>
    <property type="molecule type" value="Genomic_DNA"/>
</dbReference>
<dbReference type="GO" id="GO:0140664">
    <property type="term" value="F:ATP-dependent DNA damage sensor activity"/>
    <property type="evidence" value="ECO:0007669"/>
    <property type="project" value="InterPro"/>
</dbReference>
<dbReference type="FunFam" id="3.30.565.10:FF:000017">
    <property type="entry name" value="PMS1 homolog 1, mismatch repair system component"/>
    <property type="match status" value="1"/>
</dbReference>
<proteinExistence type="inferred from homology"/>
<feature type="region of interest" description="Disordered" evidence="3">
    <location>
        <begin position="504"/>
        <end position="536"/>
    </location>
</feature>
<evidence type="ECO:0000256" key="3">
    <source>
        <dbReference type="SAM" id="MobiDB-lite"/>
    </source>
</evidence>
<keyword evidence="2" id="KW-0227">DNA damage</keyword>
<dbReference type="AlphaFoldDB" id="A0A9W4X1L4"/>